<feature type="chain" id="PRO_5023018293" evidence="2">
    <location>
        <begin position="23"/>
        <end position="143"/>
    </location>
</feature>
<keyword evidence="1" id="KW-1133">Transmembrane helix</keyword>
<dbReference type="EMBL" id="VTER01000010">
    <property type="protein sequence ID" value="TYS45674.1"/>
    <property type="molecule type" value="Genomic_DNA"/>
</dbReference>
<feature type="transmembrane region" description="Helical" evidence="1">
    <location>
        <begin position="118"/>
        <end position="139"/>
    </location>
</feature>
<keyword evidence="1" id="KW-0812">Transmembrane</keyword>
<name>A0A5D4R6P4_9BACI</name>
<gene>
    <name evidence="3" type="ORF">FZD51_19080</name>
</gene>
<evidence type="ECO:0000256" key="1">
    <source>
        <dbReference type="SAM" id="Phobius"/>
    </source>
</evidence>
<keyword evidence="2" id="KW-0732">Signal</keyword>
<dbReference type="RefSeq" id="WP_148976215.1">
    <property type="nucleotide sequence ID" value="NZ_VTER01000010.1"/>
</dbReference>
<sequence>MMKRSLLFFPFVLIIFAASAQALSWAYPFVVWDGNVYEVTDENVPESQIGENIGEVETRPDDMTGDYYGNASNEYQIGTKYFEIKDLPTDEGIAVEIADSAWQKAVFAHEAPSHWMDVVPYVLLTLLLLAAAIAIAFYLKKRK</sequence>
<dbReference type="AlphaFoldDB" id="A0A5D4R6P4"/>
<reference evidence="3 4" key="1">
    <citation type="submission" date="2019-08" db="EMBL/GenBank/DDBJ databases">
        <title>Bacillus genomes from the desert of Cuatro Cienegas, Coahuila.</title>
        <authorList>
            <person name="Olmedo-Alvarez G."/>
        </authorList>
    </citation>
    <scope>NUCLEOTIDE SEQUENCE [LARGE SCALE GENOMIC DNA]</scope>
    <source>
        <strain evidence="3 4">CH446_14T</strain>
    </source>
</reference>
<evidence type="ECO:0000313" key="3">
    <source>
        <dbReference type="EMBL" id="TYS45674.1"/>
    </source>
</evidence>
<proteinExistence type="predicted"/>
<accession>A0A5D4R6P4</accession>
<comment type="caution">
    <text evidence="3">The sequence shown here is derived from an EMBL/GenBank/DDBJ whole genome shotgun (WGS) entry which is preliminary data.</text>
</comment>
<feature type="signal peptide" evidence="2">
    <location>
        <begin position="1"/>
        <end position="22"/>
    </location>
</feature>
<keyword evidence="1" id="KW-0472">Membrane</keyword>
<protein>
    <submittedName>
        <fullName evidence="3">Uncharacterized protein</fullName>
    </submittedName>
</protein>
<organism evidence="3 4">
    <name type="scientific">Bacillus infantis</name>
    <dbReference type="NCBI Taxonomy" id="324767"/>
    <lineage>
        <taxon>Bacteria</taxon>
        <taxon>Bacillati</taxon>
        <taxon>Bacillota</taxon>
        <taxon>Bacilli</taxon>
        <taxon>Bacillales</taxon>
        <taxon>Bacillaceae</taxon>
        <taxon>Bacillus</taxon>
    </lineage>
</organism>
<dbReference type="Proteomes" id="UP000322139">
    <property type="component" value="Unassembled WGS sequence"/>
</dbReference>
<evidence type="ECO:0000256" key="2">
    <source>
        <dbReference type="SAM" id="SignalP"/>
    </source>
</evidence>
<evidence type="ECO:0000313" key="4">
    <source>
        <dbReference type="Proteomes" id="UP000322139"/>
    </source>
</evidence>